<comment type="caution">
    <text evidence="1">The sequence shown here is derived from an EMBL/GenBank/DDBJ whole genome shotgun (WGS) entry which is preliminary data.</text>
</comment>
<evidence type="ECO:0000313" key="2">
    <source>
        <dbReference type="Proteomes" id="UP000541154"/>
    </source>
</evidence>
<name>A0A8H6E3W4_PETAA</name>
<organism evidence="1 2">
    <name type="scientific">Petromyces alliaceus</name>
    <name type="common">Aspergillus alliaceus</name>
    <dbReference type="NCBI Taxonomy" id="209559"/>
    <lineage>
        <taxon>Eukaryota</taxon>
        <taxon>Fungi</taxon>
        <taxon>Dikarya</taxon>
        <taxon>Ascomycota</taxon>
        <taxon>Pezizomycotina</taxon>
        <taxon>Eurotiomycetes</taxon>
        <taxon>Eurotiomycetidae</taxon>
        <taxon>Eurotiales</taxon>
        <taxon>Aspergillaceae</taxon>
        <taxon>Aspergillus</taxon>
        <taxon>Aspergillus subgen. Circumdati</taxon>
    </lineage>
</organism>
<gene>
    <name evidence="1" type="ORF">ETB97_005799</name>
</gene>
<dbReference type="Proteomes" id="UP000541154">
    <property type="component" value="Unassembled WGS sequence"/>
</dbReference>
<protein>
    <submittedName>
        <fullName evidence="1">Uncharacterized protein</fullName>
    </submittedName>
</protein>
<proteinExistence type="predicted"/>
<dbReference type="AlphaFoldDB" id="A0A8H6E3W4"/>
<reference evidence="1 2" key="1">
    <citation type="submission" date="2019-04" db="EMBL/GenBank/DDBJ databases">
        <title>Aspergillus burnettii sp. nov., novel species from soil in southeast Queensland.</title>
        <authorList>
            <person name="Gilchrist C.L.M."/>
            <person name="Pitt J.I."/>
            <person name="Lange L."/>
            <person name="Lacey H.J."/>
            <person name="Vuong D."/>
            <person name="Midgley D.J."/>
            <person name="Greenfield P."/>
            <person name="Bradbury M."/>
            <person name="Lacey E."/>
            <person name="Busk P.K."/>
            <person name="Pilgaard B."/>
            <person name="Chooi Y.H."/>
            <person name="Piggott A.M."/>
        </authorList>
    </citation>
    <scope>NUCLEOTIDE SEQUENCE [LARGE SCALE GENOMIC DNA]</scope>
    <source>
        <strain evidence="1 2">FRR 5400</strain>
    </source>
</reference>
<dbReference type="EMBL" id="SPNV01000259">
    <property type="protein sequence ID" value="KAF5857415.1"/>
    <property type="molecule type" value="Genomic_DNA"/>
</dbReference>
<accession>A0A8H6E3W4</accession>
<keyword evidence="2" id="KW-1185">Reference proteome</keyword>
<sequence length="56" mass="6068">MAQGSHVSVRVGDKSSVGKLIGGAWEDETVYETVQNMLRMSPEDRGGSFLQLTLAK</sequence>
<evidence type="ECO:0000313" key="1">
    <source>
        <dbReference type="EMBL" id="KAF5857415.1"/>
    </source>
</evidence>